<protein>
    <submittedName>
        <fullName evidence="1">Uncharacterized protein</fullName>
    </submittedName>
</protein>
<organism evidence="1 2">
    <name type="scientific">Pseudaquabacterium pictum</name>
    <dbReference type="NCBI Taxonomy" id="2315236"/>
    <lineage>
        <taxon>Bacteria</taxon>
        <taxon>Pseudomonadati</taxon>
        <taxon>Pseudomonadota</taxon>
        <taxon>Betaproteobacteria</taxon>
        <taxon>Burkholderiales</taxon>
        <taxon>Sphaerotilaceae</taxon>
        <taxon>Pseudaquabacterium</taxon>
    </lineage>
</organism>
<comment type="caution">
    <text evidence="1">The sequence shown here is derived from an EMBL/GenBank/DDBJ whole genome shotgun (WGS) entry which is preliminary data.</text>
</comment>
<reference evidence="2" key="1">
    <citation type="submission" date="2019-03" db="EMBL/GenBank/DDBJ databases">
        <title>Aquabacterium pictum sp.nov., the first bacteriochlorophyll a-containing freshwater bacterium in the genus Aquabacterium of the class Betaproteobacteria.</title>
        <authorList>
            <person name="Hirose S."/>
            <person name="Tank M."/>
            <person name="Hara E."/>
            <person name="Tamaki H."/>
            <person name="Takaichi S."/>
            <person name="Haruta S."/>
            <person name="Hanada S."/>
        </authorList>
    </citation>
    <scope>NUCLEOTIDE SEQUENCE [LARGE SCALE GENOMIC DNA]</scope>
    <source>
        <strain evidence="2">W35</strain>
    </source>
</reference>
<gene>
    <name evidence="1" type="ORF">AQPW35_10790</name>
</gene>
<keyword evidence="2" id="KW-1185">Reference proteome</keyword>
<dbReference type="Proteomes" id="UP000301751">
    <property type="component" value="Unassembled WGS sequence"/>
</dbReference>
<proteinExistence type="predicted"/>
<dbReference type="EMBL" id="BJCL01000002">
    <property type="protein sequence ID" value="GCL61998.1"/>
    <property type="molecule type" value="Genomic_DNA"/>
</dbReference>
<name>A0A480ATF6_9BURK</name>
<dbReference type="OrthoDB" id="7585928at2"/>
<dbReference type="RefSeq" id="WP_137731752.1">
    <property type="nucleotide sequence ID" value="NZ_BJCL01000002.1"/>
</dbReference>
<evidence type="ECO:0000313" key="2">
    <source>
        <dbReference type="Proteomes" id="UP000301751"/>
    </source>
</evidence>
<sequence length="85" mass="9047">MTIRYLKKHAALEGHVGVDDAEALGQWLRNQNAPAVHLGKCEQVHSAVLQVLLALNPRISAPPADPWLAAALQQSGDLHASQAPA</sequence>
<dbReference type="AlphaFoldDB" id="A0A480ATF6"/>
<accession>A0A480ATF6</accession>
<evidence type="ECO:0000313" key="1">
    <source>
        <dbReference type="EMBL" id="GCL61998.1"/>
    </source>
</evidence>